<evidence type="ECO:0000313" key="1">
    <source>
        <dbReference type="EMBL" id="OLP78463.1"/>
    </source>
</evidence>
<organism evidence="1 2">
    <name type="scientific">Symbiodinium microadriaticum</name>
    <name type="common">Dinoflagellate</name>
    <name type="synonym">Zooxanthella microadriatica</name>
    <dbReference type="NCBI Taxonomy" id="2951"/>
    <lineage>
        <taxon>Eukaryota</taxon>
        <taxon>Sar</taxon>
        <taxon>Alveolata</taxon>
        <taxon>Dinophyceae</taxon>
        <taxon>Suessiales</taxon>
        <taxon>Symbiodiniaceae</taxon>
        <taxon>Symbiodinium</taxon>
    </lineage>
</organism>
<comment type="caution">
    <text evidence="1">The sequence shown here is derived from an EMBL/GenBank/DDBJ whole genome shotgun (WGS) entry which is preliminary data.</text>
</comment>
<keyword evidence="2" id="KW-1185">Reference proteome</keyword>
<dbReference type="OrthoDB" id="406856at2759"/>
<evidence type="ECO:0000313" key="2">
    <source>
        <dbReference type="Proteomes" id="UP000186817"/>
    </source>
</evidence>
<dbReference type="EMBL" id="LSRX01001608">
    <property type="protein sequence ID" value="OLP78463.1"/>
    <property type="molecule type" value="Genomic_DNA"/>
</dbReference>
<sequence length="110" mass="12450">MESSRLWQAYTHHITEEELYNRDFRTQVPQFQRMPAAIPASHASFAMPPLSNGTLMQNGTWWGGFNAPPSPVSNHVQIVQETIYRVQCMNSVQAELMLKLAAAQQGPYTD</sequence>
<name>A0A1Q9C6A3_SYMMI</name>
<gene>
    <name evidence="1" type="ORF">AK812_SmicGene41352</name>
</gene>
<accession>A0A1Q9C6A3</accession>
<proteinExistence type="predicted"/>
<reference evidence="1 2" key="1">
    <citation type="submission" date="2016-02" db="EMBL/GenBank/DDBJ databases">
        <title>Genome analysis of coral dinoflagellate symbionts highlights evolutionary adaptations to a symbiotic lifestyle.</title>
        <authorList>
            <person name="Aranda M."/>
            <person name="Li Y."/>
            <person name="Liew Y.J."/>
            <person name="Baumgarten S."/>
            <person name="Simakov O."/>
            <person name="Wilson M."/>
            <person name="Piel J."/>
            <person name="Ashoor H."/>
            <person name="Bougouffa S."/>
            <person name="Bajic V.B."/>
            <person name="Ryu T."/>
            <person name="Ravasi T."/>
            <person name="Bayer T."/>
            <person name="Micklem G."/>
            <person name="Kim H."/>
            <person name="Bhak J."/>
            <person name="Lajeunesse T.C."/>
            <person name="Voolstra C.R."/>
        </authorList>
    </citation>
    <scope>NUCLEOTIDE SEQUENCE [LARGE SCALE GENOMIC DNA]</scope>
    <source>
        <strain evidence="1 2">CCMP2467</strain>
    </source>
</reference>
<protein>
    <submittedName>
        <fullName evidence="1">Uncharacterized protein</fullName>
    </submittedName>
</protein>
<dbReference type="AlphaFoldDB" id="A0A1Q9C6A3"/>
<dbReference type="Proteomes" id="UP000186817">
    <property type="component" value="Unassembled WGS sequence"/>
</dbReference>